<protein>
    <recommendedName>
        <fullName evidence="11">RNase H type-1 domain-containing protein</fullName>
    </recommendedName>
</protein>
<dbReference type="EMBL" id="CM001750">
    <property type="protein sequence ID" value="KJB72846.1"/>
    <property type="molecule type" value="Genomic_DNA"/>
</dbReference>
<evidence type="ECO:0000256" key="1">
    <source>
        <dbReference type="ARBA" id="ARBA00004613"/>
    </source>
</evidence>
<dbReference type="Gramene" id="KJB72846">
    <property type="protein sequence ID" value="KJB72846"/>
    <property type="gene ID" value="B456_011G200700"/>
</dbReference>
<dbReference type="Pfam" id="PF00657">
    <property type="entry name" value="Lipase_GDSL"/>
    <property type="match status" value="1"/>
</dbReference>
<evidence type="ECO:0000256" key="7">
    <source>
        <dbReference type="ARBA" id="ARBA00023098"/>
    </source>
</evidence>
<evidence type="ECO:0000256" key="3">
    <source>
        <dbReference type="ARBA" id="ARBA00022525"/>
    </source>
</evidence>
<evidence type="ECO:0008006" key="11">
    <source>
        <dbReference type="Google" id="ProtNLM"/>
    </source>
</evidence>
<evidence type="ECO:0000256" key="8">
    <source>
        <dbReference type="SAM" id="Phobius"/>
    </source>
</evidence>
<dbReference type="PANTHER" id="PTHR45650">
    <property type="entry name" value="GDSL-LIKE LIPASE/ACYLHYDROLASE-RELATED"/>
    <property type="match status" value="1"/>
</dbReference>
<dbReference type="CDD" id="cd01837">
    <property type="entry name" value="SGNH_plant_lipase_like"/>
    <property type="match status" value="1"/>
</dbReference>
<keyword evidence="8" id="KW-1133">Transmembrane helix</keyword>
<keyword evidence="10" id="KW-1185">Reference proteome</keyword>
<comment type="subcellular location">
    <subcellularLocation>
        <location evidence="1">Secreted</location>
    </subcellularLocation>
</comment>
<proteinExistence type="inferred from homology"/>
<evidence type="ECO:0000313" key="10">
    <source>
        <dbReference type="Proteomes" id="UP000032304"/>
    </source>
</evidence>
<dbReference type="Proteomes" id="UP000032304">
    <property type="component" value="Chromosome 11"/>
</dbReference>
<dbReference type="InterPro" id="IPR001087">
    <property type="entry name" value="GDSL"/>
</dbReference>
<dbReference type="PANTHER" id="PTHR45650:SF4">
    <property type="entry name" value="GDSL-LIKE LIPASE_ACYLHYDROLASE FAMILY PROTEIN, EXPRESSED"/>
    <property type="match status" value="1"/>
</dbReference>
<dbReference type="InterPro" id="IPR051238">
    <property type="entry name" value="GDSL_esterase/lipase"/>
</dbReference>
<dbReference type="OMA" id="DVYHIFS"/>
<dbReference type="eggNOG" id="ENOG502QTUA">
    <property type="taxonomic scope" value="Eukaryota"/>
</dbReference>
<keyword evidence="8" id="KW-0812">Transmembrane</keyword>
<dbReference type="SUPFAM" id="SSF52266">
    <property type="entry name" value="SGNH hydrolase"/>
    <property type="match status" value="1"/>
</dbReference>
<dbReference type="GO" id="GO:0016042">
    <property type="term" value="P:lipid catabolic process"/>
    <property type="evidence" value="ECO:0007669"/>
    <property type="project" value="UniProtKB-KW"/>
</dbReference>
<organism evidence="9 10">
    <name type="scientific">Gossypium raimondii</name>
    <name type="common">Peruvian cotton</name>
    <name type="synonym">Gossypium klotzschianum subsp. raimondii</name>
    <dbReference type="NCBI Taxonomy" id="29730"/>
    <lineage>
        <taxon>Eukaryota</taxon>
        <taxon>Viridiplantae</taxon>
        <taxon>Streptophyta</taxon>
        <taxon>Embryophyta</taxon>
        <taxon>Tracheophyta</taxon>
        <taxon>Spermatophyta</taxon>
        <taxon>Magnoliopsida</taxon>
        <taxon>eudicotyledons</taxon>
        <taxon>Gunneridae</taxon>
        <taxon>Pentapetalae</taxon>
        <taxon>rosids</taxon>
        <taxon>malvids</taxon>
        <taxon>Malvales</taxon>
        <taxon>Malvaceae</taxon>
        <taxon>Malvoideae</taxon>
        <taxon>Gossypium</taxon>
    </lineage>
</organism>
<dbReference type="STRING" id="29730.A0A0D2UW03"/>
<dbReference type="InterPro" id="IPR036514">
    <property type="entry name" value="SGNH_hydro_sf"/>
</dbReference>
<reference evidence="9 10" key="1">
    <citation type="journal article" date="2012" name="Nature">
        <title>Repeated polyploidization of Gossypium genomes and the evolution of spinnable cotton fibres.</title>
        <authorList>
            <person name="Paterson A.H."/>
            <person name="Wendel J.F."/>
            <person name="Gundlach H."/>
            <person name="Guo H."/>
            <person name="Jenkins J."/>
            <person name="Jin D."/>
            <person name="Llewellyn D."/>
            <person name="Showmaker K.C."/>
            <person name="Shu S."/>
            <person name="Udall J."/>
            <person name="Yoo M.J."/>
            <person name="Byers R."/>
            <person name="Chen W."/>
            <person name="Doron-Faigenboim A."/>
            <person name="Duke M.V."/>
            <person name="Gong L."/>
            <person name="Grimwood J."/>
            <person name="Grover C."/>
            <person name="Grupp K."/>
            <person name="Hu G."/>
            <person name="Lee T.H."/>
            <person name="Li J."/>
            <person name="Lin L."/>
            <person name="Liu T."/>
            <person name="Marler B.S."/>
            <person name="Page J.T."/>
            <person name="Roberts A.W."/>
            <person name="Romanel E."/>
            <person name="Sanders W.S."/>
            <person name="Szadkowski E."/>
            <person name="Tan X."/>
            <person name="Tang H."/>
            <person name="Xu C."/>
            <person name="Wang J."/>
            <person name="Wang Z."/>
            <person name="Zhang D."/>
            <person name="Zhang L."/>
            <person name="Ashrafi H."/>
            <person name="Bedon F."/>
            <person name="Bowers J.E."/>
            <person name="Brubaker C.L."/>
            <person name="Chee P.W."/>
            <person name="Das S."/>
            <person name="Gingle A.R."/>
            <person name="Haigler C.H."/>
            <person name="Harker D."/>
            <person name="Hoffmann L.V."/>
            <person name="Hovav R."/>
            <person name="Jones D.C."/>
            <person name="Lemke C."/>
            <person name="Mansoor S."/>
            <person name="ur Rahman M."/>
            <person name="Rainville L.N."/>
            <person name="Rambani A."/>
            <person name="Reddy U.K."/>
            <person name="Rong J.K."/>
            <person name="Saranga Y."/>
            <person name="Scheffler B.E."/>
            <person name="Scheffler J.A."/>
            <person name="Stelly D.M."/>
            <person name="Triplett B.A."/>
            <person name="Van Deynze A."/>
            <person name="Vaslin M.F."/>
            <person name="Waghmare V.N."/>
            <person name="Walford S.A."/>
            <person name="Wright R.J."/>
            <person name="Zaki E.A."/>
            <person name="Zhang T."/>
            <person name="Dennis E.S."/>
            <person name="Mayer K.F."/>
            <person name="Peterson D.G."/>
            <person name="Rokhsar D.S."/>
            <person name="Wang X."/>
            <person name="Schmutz J."/>
        </authorList>
    </citation>
    <scope>NUCLEOTIDE SEQUENCE [LARGE SCALE GENOMIC DNA]</scope>
</reference>
<evidence type="ECO:0000256" key="6">
    <source>
        <dbReference type="ARBA" id="ARBA00022963"/>
    </source>
</evidence>
<comment type="similarity">
    <text evidence="2">Belongs to the 'GDSL' lipolytic enzyme family.</text>
</comment>
<evidence type="ECO:0000256" key="4">
    <source>
        <dbReference type="ARBA" id="ARBA00022729"/>
    </source>
</evidence>
<dbReference type="Gene3D" id="3.40.50.1110">
    <property type="entry name" value="SGNH hydrolase"/>
    <property type="match status" value="1"/>
</dbReference>
<keyword evidence="3" id="KW-0964">Secreted</keyword>
<dbReference type="GO" id="GO:0005576">
    <property type="term" value="C:extracellular region"/>
    <property type="evidence" value="ECO:0007669"/>
    <property type="project" value="UniProtKB-SubCell"/>
</dbReference>
<dbReference type="InterPro" id="IPR035669">
    <property type="entry name" value="SGNH_plant_lipase-like"/>
</dbReference>
<evidence type="ECO:0000256" key="5">
    <source>
        <dbReference type="ARBA" id="ARBA00022801"/>
    </source>
</evidence>
<dbReference type="AlphaFoldDB" id="A0A0D2UW03"/>
<dbReference type="GO" id="GO:0016788">
    <property type="term" value="F:hydrolase activity, acting on ester bonds"/>
    <property type="evidence" value="ECO:0007669"/>
    <property type="project" value="InterPro"/>
</dbReference>
<evidence type="ECO:0000256" key="2">
    <source>
        <dbReference type="ARBA" id="ARBA00008668"/>
    </source>
</evidence>
<name>A0A0D2UW03_GOSRA</name>
<keyword evidence="6" id="KW-0442">Lipid degradation</keyword>
<keyword evidence="5" id="KW-0378">Hydrolase</keyword>
<accession>A0A0D2UW03</accession>
<keyword evidence="8" id="KW-0472">Membrane</keyword>
<sequence>MTDNLEVAQILTDMDLEDSGITVLRRTLRILHSEGEWRIKHIPRNQNLVADRLAKLSLSWKSSLQVIDEAPKDLLDLLQVDKTNGLIDDLRLSYRTVLALFSFGCILVLGFIMSELSNRQMIVRTVFQIVTVKVLLKICFAKDVIPANFVFGDSLVDAGNNNYIASLSKANFVPNGIDFGGPTGRFTNGRTIVDIIGQELGLPGFTPPYLAPTASGPVVLQGINYASGGGGILNHTGNIFGGRINFDAQLDNFENTRQDIISTIGVSATLELLQSSLFSVTMGSNDFINNYFTPIVSAEEQKLVPPQVFVASMIARFKLQLTRLYTLGARKIIVVNVGPVGCIPYERDLNPTAGTSCASRPNQLAQLFNTELRNLIKELTTSLKGSIFMYADVYRIVDDMIQNYRAYGFDSGSFACCYIAGSFGGLIPCGPSSKVCLDRSKYVFWDPFHPSDAANVIIAKRLLDGDSNDVFPINIRQLANV</sequence>
<keyword evidence="4" id="KW-0732">Signal</keyword>
<evidence type="ECO:0000313" key="9">
    <source>
        <dbReference type="EMBL" id="KJB72846.1"/>
    </source>
</evidence>
<keyword evidence="7" id="KW-0443">Lipid metabolism</keyword>
<feature type="transmembrane region" description="Helical" evidence="8">
    <location>
        <begin position="92"/>
        <end position="113"/>
    </location>
</feature>
<gene>
    <name evidence="9" type="ORF">B456_011G200700</name>
</gene>